<dbReference type="PANTHER" id="PTHR42878">
    <property type="entry name" value="TWO-COMPONENT HISTIDINE KINASE"/>
    <property type="match status" value="1"/>
</dbReference>
<dbReference type="PRINTS" id="PR00344">
    <property type="entry name" value="BCTRLSENSOR"/>
</dbReference>
<proteinExistence type="predicted"/>
<dbReference type="CDD" id="cd00075">
    <property type="entry name" value="HATPase"/>
    <property type="match status" value="1"/>
</dbReference>
<keyword evidence="11 13" id="KW-0472">Membrane</keyword>
<dbReference type="InterPro" id="IPR035965">
    <property type="entry name" value="PAS-like_dom_sf"/>
</dbReference>
<dbReference type="SUPFAM" id="SSF47384">
    <property type="entry name" value="Homodimeric domain of signal transducing histidine kinase"/>
    <property type="match status" value="1"/>
</dbReference>
<keyword evidence="6" id="KW-0808">Transferase</keyword>
<gene>
    <name evidence="15" type="ORF">SAMN04487783_0864</name>
</gene>
<dbReference type="InterPro" id="IPR003594">
    <property type="entry name" value="HATPase_dom"/>
</dbReference>
<dbReference type="GO" id="GO:0000155">
    <property type="term" value="F:phosphorelay sensor kinase activity"/>
    <property type="evidence" value="ECO:0007669"/>
    <property type="project" value="InterPro"/>
</dbReference>
<feature type="transmembrane region" description="Helical" evidence="13">
    <location>
        <begin position="76"/>
        <end position="93"/>
    </location>
</feature>
<dbReference type="Proteomes" id="UP000198506">
    <property type="component" value="Unassembled WGS sequence"/>
</dbReference>
<protein>
    <recommendedName>
        <fullName evidence="12">Sensor-like histidine kinase SenX3</fullName>
        <ecNumber evidence="4">2.7.13.3</ecNumber>
    </recommendedName>
</protein>
<keyword evidence="16" id="KW-1185">Reference proteome</keyword>
<evidence type="ECO:0000256" key="9">
    <source>
        <dbReference type="ARBA" id="ARBA00022840"/>
    </source>
</evidence>
<keyword evidence="13" id="KW-0812">Transmembrane</keyword>
<dbReference type="EC" id="2.7.13.3" evidence="4"/>
<evidence type="ECO:0000256" key="12">
    <source>
        <dbReference type="ARBA" id="ARBA00039401"/>
    </source>
</evidence>
<evidence type="ECO:0000256" key="2">
    <source>
        <dbReference type="ARBA" id="ARBA00001968"/>
    </source>
</evidence>
<comment type="subcellular location">
    <subcellularLocation>
        <location evidence="3">Cell membrane</location>
    </subcellularLocation>
</comment>
<dbReference type="SUPFAM" id="SSF55785">
    <property type="entry name" value="PYP-like sensor domain (PAS domain)"/>
    <property type="match status" value="1"/>
</dbReference>
<dbReference type="AlphaFoldDB" id="A0AA94HLD9"/>
<dbReference type="GO" id="GO:0007234">
    <property type="term" value="P:osmosensory signaling via phosphorelay pathway"/>
    <property type="evidence" value="ECO:0007669"/>
    <property type="project" value="TreeGrafter"/>
</dbReference>
<keyword evidence="7" id="KW-0547">Nucleotide-binding</keyword>
<dbReference type="RefSeq" id="WP_092916307.1">
    <property type="nucleotide sequence ID" value="NZ_FOZN01000002.1"/>
</dbReference>
<dbReference type="GO" id="GO:0005524">
    <property type="term" value="F:ATP binding"/>
    <property type="evidence" value="ECO:0007669"/>
    <property type="project" value="UniProtKB-KW"/>
</dbReference>
<feature type="transmembrane region" description="Helical" evidence="13">
    <location>
        <begin position="21"/>
        <end position="39"/>
    </location>
</feature>
<feature type="transmembrane region" description="Helical" evidence="13">
    <location>
        <begin position="123"/>
        <end position="141"/>
    </location>
</feature>
<evidence type="ECO:0000256" key="11">
    <source>
        <dbReference type="ARBA" id="ARBA00023136"/>
    </source>
</evidence>
<name>A0AA94HLD9_9MICO</name>
<dbReference type="FunFam" id="1.10.287.130:FF:000001">
    <property type="entry name" value="Two-component sensor histidine kinase"/>
    <property type="match status" value="1"/>
</dbReference>
<dbReference type="FunFam" id="3.30.565.10:FF:000006">
    <property type="entry name" value="Sensor histidine kinase WalK"/>
    <property type="match status" value="1"/>
</dbReference>
<dbReference type="Pfam" id="PF02518">
    <property type="entry name" value="HATPase_c"/>
    <property type="match status" value="1"/>
</dbReference>
<evidence type="ECO:0000256" key="3">
    <source>
        <dbReference type="ARBA" id="ARBA00004236"/>
    </source>
</evidence>
<dbReference type="InterPro" id="IPR005467">
    <property type="entry name" value="His_kinase_dom"/>
</dbReference>
<keyword evidence="5" id="KW-0597">Phosphoprotein</keyword>
<evidence type="ECO:0000259" key="14">
    <source>
        <dbReference type="PROSITE" id="PS50109"/>
    </source>
</evidence>
<evidence type="ECO:0000256" key="5">
    <source>
        <dbReference type="ARBA" id="ARBA00022553"/>
    </source>
</evidence>
<reference evidence="15 16" key="1">
    <citation type="submission" date="2016-10" db="EMBL/GenBank/DDBJ databases">
        <authorList>
            <person name="Varghese N."/>
            <person name="Submissions S."/>
        </authorList>
    </citation>
    <scope>NUCLEOTIDE SEQUENCE [LARGE SCALE GENOMIC DNA]</scope>
    <source>
        <strain evidence="15 16">IAM 15147</strain>
    </source>
</reference>
<dbReference type="GO" id="GO:0005886">
    <property type="term" value="C:plasma membrane"/>
    <property type="evidence" value="ECO:0007669"/>
    <property type="project" value="UniProtKB-SubCell"/>
</dbReference>
<dbReference type="Pfam" id="PF00512">
    <property type="entry name" value="HisKA"/>
    <property type="match status" value="1"/>
</dbReference>
<feature type="domain" description="Histidine kinase" evidence="14">
    <location>
        <begin position="331"/>
        <end position="546"/>
    </location>
</feature>
<feature type="transmembrane region" description="Helical" evidence="13">
    <location>
        <begin position="147"/>
        <end position="169"/>
    </location>
</feature>
<keyword evidence="9" id="KW-0067">ATP-binding</keyword>
<dbReference type="InterPro" id="IPR036890">
    <property type="entry name" value="HATPase_C_sf"/>
</dbReference>
<evidence type="ECO:0000256" key="8">
    <source>
        <dbReference type="ARBA" id="ARBA00022777"/>
    </source>
</evidence>
<comment type="caution">
    <text evidence="15">The sequence shown here is derived from an EMBL/GenBank/DDBJ whole genome shotgun (WGS) entry which is preliminary data.</text>
</comment>
<dbReference type="InterPro" id="IPR004358">
    <property type="entry name" value="Sig_transdc_His_kin-like_C"/>
</dbReference>
<sequence>MSQSAPGPRDIRPRVIGALRLREVQLVLTLMVALVLVALSVVSRDVWDHPWPWIVAIGMAAATPLALAAPSAGAQMRVLVPALDLLALTALIADPQAPRIVALLAVMPAFWLGVTVRSRGIGIVAIASAVLLVVMALRIPHSTGVTLTANVVGVVIVPLALVATAWFAASYARTIERQQLALLHREREMQAIAKQRAADAGLLDAIFETARVGLLLLDADGSVLRVNSTLKGHQALAGDGFDTMLDGARFLELDTRRDLPPAEVPFLRAARGEAFDNVVCWVARPGHEMFAVTMSSRPLMIDGEFRGSIASVDDVTVYMRMLEDRDDFVALVSHELRTPLTSIAGFLELALDEELPDSLRSWLSIVQRNADRLRALVEDLLIVGEMSRGEVHLQARPTDLRALAEEAVATLDHRARRRGVTLRLLDGPRVQLEADARRITQVIENLVSNGIKYTREHGIVDVHVELVGTDAVVRVVDDGPGVPADEAARVFERFYRSSEARASGVQGAGLGLWICRMIVHAHGGTLDFTSERGTGSAASFRLPGAA</sequence>
<evidence type="ECO:0000256" key="4">
    <source>
        <dbReference type="ARBA" id="ARBA00012438"/>
    </source>
</evidence>
<dbReference type="InterPro" id="IPR050351">
    <property type="entry name" value="BphY/WalK/GraS-like"/>
</dbReference>
<dbReference type="EMBL" id="FOZN01000002">
    <property type="protein sequence ID" value="SFS06699.1"/>
    <property type="molecule type" value="Genomic_DNA"/>
</dbReference>
<dbReference type="Gene3D" id="3.30.565.10">
    <property type="entry name" value="Histidine kinase-like ATPase, C-terminal domain"/>
    <property type="match status" value="1"/>
</dbReference>
<dbReference type="PROSITE" id="PS50109">
    <property type="entry name" value="HIS_KIN"/>
    <property type="match status" value="1"/>
</dbReference>
<evidence type="ECO:0000256" key="1">
    <source>
        <dbReference type="ARBA" id="ARBA00000085"/>
    </source>
</evidence>
<dbReference type="InterPro" id="IPR003661">
    <property type="entry name" value="HisK_dim/P_dom"/>
</dbReference>
<dbReference type="SUPFAM" id="SSF55874">
    <property type="entry name" value="ATPase domain of HSP90 chaperone/DNA topoisomerase II/histidine kinase"/>
    <property type="match status" value="1"/>
</dbReference>
<comment type="cofactor">
    <cofactor evidence="2">
        <name>a divalent metal cation</name>
        <dbReference type="ChEBI" id="CHEBI:60240"/>
    </cofactor>
</comment>
<evidence type="ECO:0000256" key="13">
    <source>
        <dbReference type="SAM" id="Phobius"/>
    </source>
</evidence>
<dbReference type="PANTHER" id="PTHR42878:SF7">
    <property type="entry name" value="SENSOR HISTIDINE KINASE GLRK"/>
    <property type="match status" value="1"/>
</dbReference>
<keyword evidence="8 15" id="KW-0418">Kinase</keyword>
<dbReference type="Gene3D" id="1.10.287.130">
    <property type="match status" value="1"/>
</dbReference>
<dbReference type="SMART" id="SM00388">
    <property type="entry name" value="HisKA"/>
    <property type="match status" value="1"/>
</dbReference>
<organism evidence="15 16">
    <name type="scientific">Agrococcus baldri</name>
    <dbReference type="NCBI Taxonomy" id="153730"/>
    <lineage>
        <taxon>Bacteria</taxon>
        <taxon>Bacillati</taxon>
        <taxon>Actinomycetota</taxon>
        <taxon>Actinomycetes</taxon>
        <taxon>Micrococcales</taxon>
        <taxon>Microbacteriaceae</taxon>
        <taxon>Agrococcus</taxon>
    </lineage>
</organism>
<evidence type="ECO:0000313" key="16">
    <source>
        <dbReference type="Proteomes" id="UP000198506"/>
    </source>
</evidence>
<keyword evidence="10" id="KW-0902">Two-component regulatory system</keyword>
<keyword evidence="13" id="KW-1133">Transmembrane helix</keyword>
<comment type="catalytic activity">
    <reaction evidence="1">
        <text>ATP + protein L-histidine = ADP + protein N-phospho-L-histidine.</text>
        <dbReference type="EC" id="2.7.13.3"/>
    </reaction>
</comment>
<dbReference type="SMART" id="SM00387">
    <property type="entry name" value="HATPase_c"/>
    <property type="match status" value="1"/>
</dbReference>
<dbReference type="Gene3D" id="3.30.450.20">
    <property type="entry name" value="PAS domain"/>
    <property type="match status" value="1"/>
</dbReference>
<accession>A0AA94HLD9</accession>
<evidence type="ECO:0000256" key="6">
    <source>
        <dbReference type="ARBA" id="ARBA00022679"/>
    </source>
</evidence>
<dbReference type="InterPro" id="IPR036097">
    <property type="entry name" value="HisK_dim/P_sf"/>
</dbReference>
<dbReference type="GO" id="GO:0030295">
    <property type="term" value="F:protein kinase activator activity"/>
    <property type="evidence" value="ECO:0007669"/>
    <property type="project" value="TreeGrafter"/>
</dbReference>
<dbReference type="GO" id="GO:0005509">
    <property type="term" value="F:calcium ion binding"/>
    <property type="evidence" value="ECO:0007669"/>
    <property type="project" value="UniProtKB-ARBA"/>
</dbReference>
<evidence type="ECO:0000256" key="7">
    <source>
        <dbReference type="ARBA" id="ARBA00022741"/>
    </source>
</evidence>
<dbReference type="GO" id="GO:0000156">
    <property type="term" value="F:phosphorelay response regulator activity"/>
    <property type="evidence" value="ECO:0007669"/>
    <property type="project" value="TreeGrafter"/>
</dbReference>
<evidence type="ECO:0000313" key="15">
    <source>
        <dbReference type="EMBL" id="SFS06699.1"/>
    </source>
</evidence>
<dbReference type="CDD" id="cd00082">
    <property type="entry name" value="HisKA"/>
    <property type="match status" value="1"/>
</dbReference>
<feature type="transmembrane region" description="Helical" evidence="13">
    <location>
        <begin position="51"/>
        <end position="69"/>
    </location>
</feature>
<evidence type="ECO:0000256" key="10">
    <source>
        <dbReference type="ARBA" id="ARBA00023012"/>
    </source>
</evidence>